<sequence>MCLVAVADYVYAGFPQGFGNEEVGSTQIVERDLGEIWGLHFDPA</sequence>
<evidence type="ECO:0000313" key="2">
    <source>
        <dbReference type="Proteomes" id="UP000293823"/>
    </source>
</evidence>
<keyword evidence="2" id="KW-1185">Reference proteome</keyword>
<comment type="caution">
    <text evidence="1">The sequence shown here is derived from an EMBL/GenBank/DDBJ whole genome shotgun (WGS) entry which is preliminary data.</text>
</comment>
<reference evidence="2" key="1">
    <citation type="journal article" date="2019" name="bioRxiv">
        <title>Genomics, evolutionary history and diagnostics of the Alternaria alternata species group including apple and Asian pear pathotypes.</title>
        <authorList>
            <person name="Armitage A.D."/>
            <person name="Cockerton H.M."/>
            <person name="Sreenivasaprasad S."/>
            <person name="Woodhall J.W."/>
            <person name="Lane C.R."/>
            <person name="Harrison R.J."/>
            <person name="Clarkson J.P."/>
        </authorList>
    </citation>
    <scope>NUCLEOTIDE SEQUENCE [LARGE SCALE GENOMIC DNA]</scope>
    <source>
        <strain evidence="2">RGR 97.0016</strain>
    </source>
</reference>
<evidence type="ECO:0000313" key="1">
    <source>
        <dbReference type="EMBL" id="RYO60033.1"/>
    </source>
</evidence>
<gene>
    <name evidence="1" type="ORF">AA0113_g7235</name>
</gene>
<dbReference type="Proteomes" id="UP000293823">
    <property type="component" value="Unassembled WGS sequence"/>
</dbReference>
<organism evidence="1 2">
    <name type="scientific">Alternaria arborescens</name>
    <dbReference type="NCBI Taxonomy" id="156630"/>
    <lineage>
        <taxon>Eukaryota</taxon>
        <taxon>Fungi</taxon>
        <taxon>Dikarya</taxon>
        <taxon>Ascomycota</taxon>
        <taxon>Pezizomycotina</taxon>
        <taxon>Dothideomycetes</taxon>
        <taxon>Pleosporomycetidae</taxon>
        <taxon>Pleosporales</taxon>
        <taxon>Pleosporineae</taxon>
        <taxon>Pleosporaceae</taxon>
        <taxon>Alternaria</taxon>
        <taxon>Alternaria sect. Alternaria</taxon>
    </lineage>
</organism>
<name>A0A4Q4RS92_9PLEO</name>
<dbReference type="EMBL" id="PEJP01000027">
    <property type="protein sequence ID" value="RYO60033.1"/>
    <property type="molecule type" value="Genomic_DNA"/>
</dbReference>
<dbReference type="AlphaFoldDB" id="A0A4Q4RS92"/>
<accession>A0A4Q4RS92</accession>
<protein>
    <submittedName>
        <fullName evidence="1">Uncharacterized protein</fullName>
    </submittedName>
</protein>
<proteinExistence type="predicted"/>